<evidence type="ECO:0000313" key="1">
    <source>
        <dbReference type="EMBL" id="MBA4724005.1"/>
    </source>
</evidence>
<accession>A0A838YXA9</accession>
<dbReference type="Proteomes" id="UP000585327">
    <property type="component" value="Unassembled WGS sequence"/>
</dbReference>
<dbReference type="AlphaFoldDB" id="A0A838YXA9"/>
<dbReference type="EMBL" id="JACETM010000014">
    <property type="protein sequence ID" value="MBA4724005.1"/>
    <property type="molecule type" value="Genomic_DNA"/>
</dbReference>
<organism evidence="1 2">
    <name type="scientific">SAR86 cluster bacterium</name>
    <dbReference type="NCBI Taxonomy" id="2030880"/>
    <lineage>
        <taxon>Bacteria</taxon>
        <taxon>Pseudomonadati</taxon>
        <taxon>Pseudomonadota</taxon>
        <taxon>Gammaproteobacteria</taxon>
        <taxon>SAR86 cluster</taxon>
    </lineage>
</organism>
<protein>
    <submittedName>
        <fullName evidence="1">Uncharacterized protein</fullName>
    </submittedName>
</protein>
<comment type="caution">
    <text evidence="1">The sequence shown here is derived from an EMBL/GenBank/DDBJ whole genome shotgun (WGS) entry which is preliminary data.</text>
</comment>
<name>A0A838YXA9_9GAMM</name>
<sequence>MELIVITLIFLFLFGSISLAAPSKKTKLISKLRLDAMKIGFKISSLKISTLEFKSKDYSNMVYQFKNKTNLTDAHFIRDKDELILYSPLKLKYSEAYDGLEMTLNDLPCEVVEIIFTPSLISFLWNEKGGLAILNKVSKTTNSIEL</sequence>
<evidence type="ECO:0000313" key="2">
    <source>
        <dbReference type="Proteomes" id="UP000585327"/>
    </source>
</evidence>
<proteinExistence type="predicted"/>
<gene>
    <name evidence="1" type="ORF">H2021_02190</name>
</gene>
<reference evidence="1 2" key="1">
    <citation type="submission" date="2020-06" db="EMBL/GenBank/DDBJ databases">
        <title>Dysbiosis in marine aquaculture revealed through microbiome analysis: reverse ecology for environmental sustainability.</title>
        <authorList>
            <person name="Haro-Moreno J.M."/>
            <person name="Coutinho F.H."/>
            <person name="Zaragoza-Solas A."/>
            <person name="Picazo A."/>
            <person name="Almagro-Moreno S."/>
            <person name="Lopez-Perez M."/>
        </authorList>
    </citation>
    <scope>NUCLEOTIDE SEQUENCE [LARGE SCALE GENOMIC DNA]</scope>
    <source>
        <strain evidence="1">MCMED-G42</strain>
    </source>
</reference>